<feature type="domain" description="Solute-binding protein family 3/N-terminal" evidence="1">
    <location>
        <begin position="36"/>
        <end position="116"/>
    </location>
</feature>
<dbReference type="OrthoDB" id="6150901at2"/>
<dbReference type="Gene3D" id="3.40.190.10">
    <property type="entry name" value="Periplasmic binding protein-like II"/>
    <property type="match status" value="1"/>
</dbReference>
<gene>
    <name evidence="2" type="ORF">EVS81_04765</name>
</gene>
<dbReference type="AlphaFoldDB" id="A0A4P6KI69"/>
<evidence type="ECO:0000313" key="2">
    <source>
        <dbReference type="EMBL" id="QBE50196.1"/>
    </source>
</evidence>
<protein>
    <recommendedName>
        <fullName evidence="1">Solute-binding protein family 3/N-terminal domain-containing protein</fullName>
    </recommendedName>
</protein>
<dbReference type="Pfam" id="PF00497">
    <property type="entry name" value="SBP_bac_3"/>
    <property type="match status" value="1"/>
</dbReference>
<dbReference type="Proteomes" id="UP000289260">
    <property type="component" value="Chromosome"/>
</dbReference>
<accession>A0A4P6KI69</accession>
<sequence length="151" mass="15831">MAAVLTLLLGGALAGCGLVVPADPDGTLDRVRGGELRVGLSPEPGLVEIDDDEASGALVDIAEDFARSIDADPRWTVRGEESLVAMLEDGRLDVAIGGFTERTPWADRVGVSRPYPGVPGSDGRPLVVLVPLGENALLSELERFLDREVGS</sequence>
<keyword evidence="3" id="KW-1185">Reference proteome</keyword>
<proteinExistence type="predicted"/>
<reference evidence="2 3" key="1">
    <citation type="submission" date="2019-02" db="EMBL/GenBank/DDBJ databases">
        <authorList>
            <person name="Sun L."/>
            <person name="Pan D."/>
            <person name="Wu X."/>
        </authorList>
    </citation>
    <scope>NUCLEOTIDE SEQUENCE [LARGE SCALE GENOMIC DNA]</scope>
    <source>
        <strain evidence="2 3">JW-1</strain>
    </source>
</reference>
<dbReference type="KEGG" id="ltr:EVS81_04765"/>
<evidence type="ECO:0000313" key="3">
    <source>
        <dbReference type="Proteomes" id="UP000289260"/>
    </source>
</evidence>
<evidence type="ECO:0000259" key="1">
    <source>
        <dbReference type="Pfam" id="PF00497"/>
    </source>
</evidence>
<dbReference type="EMBL" id="CP035806">
    <property type="protein sequence ID" value="QBE50196.1"/>
    <property type="molecule type" value="Genomic_DNA"/>
</dbReference>
<dbReference type="InterPro" id="IPR001638">
    <property type="entry name" value="Solute-binding_3/MltF_N"/>
</dbReference>
<name>A0A4P6KI69_9MICO</name>
<organism evidence="2 3">
    <name type="scientific">Leucobacter triazinivorans</name>
    <dbReference type="NCBI Taxonomy" id="1784719"/>
    <lineage>
        <taxon>Bacteria</taxon>
        <taxon>Bacillati</taxon>
        <taxon>Actinomycetota</taxon>
        <taxon>Actinomycetes</taxon>
        <taxon>Micrococcales</taxon>
        <taxon>Microbacteriaceae</taxon>
        <taxon>Leucobacter</taxon>
    </lineage>
</organism>
<dbReference type="SUPFAM" id="SSF53850">
    <property type="entry name" value="Periplasmic binding protein-like II"/>
    <property type="match status" value="1"/>
</dbReference>